<dbReference type="SMART" id="SM00823">
    <property type="entry name" value="PKS_PP"/>
    <property type="match status" value="1"/>
</dbReference>
<feature type="domain" description="Carrier" evidence="3">
    <location>
        <begin position="57"/>
        <end position="132"/>
    </location>
</feature>
<name>A0ABW1CBU2_9ACTN</name>
<dbReference type="InterPro" id="IPR029058">
    <property type="entry name" value="AB_hydrolase_fold"/>
</dbReference>
<reference evidence="5" key="1">
    <citation type="journal article" date="2019" name="Int. J. Syst. Evol. Microbiol.">
        <title>The Global Catalogue of Microorganisms (GCM) 10K type strain sequencing project: providing services to taxonomists for standard genome sequencing and annotation.</title>
        <authorList>
            <consortium name="The Broad Institute Genomics Platform"/>
            <consortium name="The Broad Institute Genome Sequencing Center for Infectious Disease"/>
            <person name="Wu L."/>
            <person name="Ma J."/>
        </authorList>
    </citation>
    <scope>NUCLEOTIDE SEQUENCE [LARGE SCALE GENOMIC DNA]</scope>
    <source>
        <strain evidence="5">CGMCC 4.7106</strain>
    </source>
</reference>
<evidence type="ECO:0000256" key="2">
    <source>
        <dbReference type="ARBA" id="ARBA00022553"/>
    </source>
</evidence>
<dbReference type="Pfam" id="PF00550">
    <property type="entry name" value="PP-binding"/>
    <property type="match status" value="1"/>
</dbReference>
<dbReference type="InterPro" id="IPR009081">
    <property type="entry name" value="PP-bd_ACP"/>
</dbReference>
<dbReference type="PROSITE" id="PS50075">
    <property type="entry name" value="CARRIER"/>
    <property type="match status" value="1"/>
</dbReference>
<dbReference type="SUPFAM" id="SSF47336">
    <property type="entry name" value="ACP-like"/>
    <property type="match status" value="1"/>
</dbReference>
<dbReference type="PANTHER" id="PTHR44845">
    <property type="entry name" value="CARRIER DOMAIN-CONTAINING PROTEIN"/>
    <property type="match status" value="1"/>
</dbReference>
<dbReference type="EMBL" id="JBHSNW010000062">
    <property type="protein sequence ID" value="MFC5822191.1"/>
    <property type="molecule type" value="Genomic_DNA"/>
</dbReference>
<organism evidence="4 5">
    <name type="scientific">Nonomuraea harbinensis</name>
    <dbReference type="NCBI Taxonomy" id="1286938"/>
    <lineage>
        <taxon>Bacteria</taxon>
        <taxon>Bacillati</taxon>
        <taxon>Actinomycetota</taxon>
        <taxon>Actinomycetes</taxon>
        <taxon>Streptosporangiales</taxon>
        <taxon>Streptosporangiaceae</taxon>
        <taxon>Nonomuraea</taxon>
    </lineage>
</organism>
<evidence type="ECO:0000256" key="1">
    <source>
        <dbReference type="ARBA" id="ARBA00022450"/>
    </source>
</evidence>
<dbReference type="RefSeq" id="WP_378525034.1">
    <property type="nucleotide sequence ID" value="NZ_JBHSNW010000062.1"/>
</dbReference>
<protein>
    <submittedName>
        <fullName evidence="4">Phosphopantetheine-binding protein</fullName>
    </submittedName>
</protein>
<sequence>SGVDSGSLRGFLRARLPEAMIPAAFVTVDGFPVLPSGKLDRNALPPPHPGTAPAFVPPRTPAEETLAAIWSDLLGRDRVGARDDFFELGGHSLLVVRLIARISDELGVELPLRRCFDATTVEEQALAVLEHALGTDLELLEEER</sequence>
<keyword evidence="5" id="KW-1185">Reference proteome</keyword>
<evidence type="ECO:0000313" key="4">
    <source>
        <dbReference type="EMBL" id="MFC5822191.1"/>
    </source>
</evidence>
<accession>A0ABW1CBU2</accession>
<dbReference type="Gene3D" id="3.30.300.30">
    <property type="match status" value="1"/>
</dbReference>
<dbReference type="SUPFAM" id="SSF56801">
    <property type="entry name" value="Acetyl-CoA synthetase-like"/>
    <property type="match status" value="1"/>
</dbReference>
<keyword evidence="2" id="KW-0597">Phosphoprotein</keyword>
<dbReference type="InterPro" id="IPR020806">
    <property type="entry name" value="PKS_PP-bd"/>
</dbReference>
<feature type="non-terminal residue" evidence="4">
    <location>
        <position position="1"/>
    </location>
</feature>
<dbReference type="InterPro" id="IPR006162">
    <property type="entry name" value="Ppantetheine_attach_site"/>
</dbReference>
<evidence type="ECO:0000313" key="5">
    <source>
        <dbReference type="Proteomes" id="UP001596096"/>
    </source>
</evidence>
<dbReference type="InterPro" id="IPR036736">
    <property type="entry name" value="ACP-like_sf"/>
</dbReference>
<comment type="caution">
    <text evidence="4">The sequence shown here is derived from an EMBL/GenBank/DDBJ whole genome shotgun (WGS) entry which is preliminary data.</text>
</comment>
<keyword evidence="1" id="KW-0596">Phosphopantetheine</keyword>
<evidence type="ECO:0000259" key="3">
    <source>
        <dbReference type="PROSITE" id="PS50075"/>
    </source>
</evidence>
<dbReference type="Proteomes" id="UP001596096">
    <property type="component" value="Unassembled WGS sequence"/>
</dbReference>
<dbReference type="PROSITE" id="PS00012">
    <property type="entry name" value="PHOSPHOPANTETHEINE"/>
    <property type="match status" value="1"/>
</dbReference>
<dbReference type="PANTHER" id="PTHR44845:SF6">
    <property type="entry name" value="BETA-ALANINE-ACTIVATING ENZYME"/>
    <property type="match status" value="1"/>
</dbReference>
<dbReference type="Gene3D" id="3.40.50.1820">
    <property type="entry name" value="alpha/beta hydrolase"/>
    <property type="match status" value="1"/>
</dbReference>
<dbReference type="InterPro" id="IPR045851">
    <property type="entry name" value="AMP-bd_C_sf"/>
</dbReference>
<proteinExistence type="predicted"/>
<gene>
    <name evidence="4" type="ORF">ACFPUY_44540</name>
</gene>